<dbReference type="EMBL" id="MU274900">
    <property type="protein sequence ID" value="KAI0094407.1"/>
    <property type="molecule type" value="Genomic_DNA"/>
</dbReference>
<proteinExistence type="predicted"/>
<accession>A0ACB8UJ44</accession>
<reference evidence="1" key="1">
    <citation type="journal article" date="2021" name="Environ. Microbiol.">
        <title>Gene family expansions and transcriptome signatures uncover fungal adaptations to wood decay.</title>
        <authorList>
            <person name="Hage H."/>
            <person name="Miyauchi S."/>
            <person name="Viragh M."/>
            <person name="Drula E."/>
            <person name="Min B."/>
            <person name="Chaduli D."/>
            <person name="Navarro D."/>
            <person name="Favel A."/>
            <person name="Norest M."/>
            <person name="Lesage-Meessen L."/>
            <person name="Balint B."/>
            <person name="Merenyi Z."/>
            <person name="de Eugenio L."/>
            <person name="Morin E."/>
            <person name="Martinez A.T."/>
            <person name="Baldrian P."/>
            <person name="Stursova M."/>
            <person name="Martinez M.J."/>
            <person name="Novotny C."/>
            <person name="Magnuson J.K."/>
            <person name="Spatafora J.W."/>
            <person name="Maurice S."/>
            <person name="Pangilinan J."/>
            <person name="Andreopoulos W."/>
            <person name="LaButti K."/>
            <person name="Hundley H."/>
            <person name="Na H."/>
            <person name="Kuo A."/>
            <person name="Barry K."/>
            <person name="Lipzen A."/>
            <person name="Henrissat B."/>
            <person name="Riley R."/>
            <person name="Ahrendt S."/>
            <person name="Nagy L.G."/>
            <person name="Grigoriev I.V."/>
            <person name="Martin F."/>
            <person name="Rosso M.N."/>
        </authorList>
    </citation>
    <scope>NUCLEOTIDE SEQUENCE</scope>
    <source>
        <strain evidence="1">CBS 384.51</strain>
    </source>
</reference>
<comment type="caution">
    <text evidence="1">The sequence shown here is derived from an EMBL/GenBank/DDBJ whole genome shotgun (WGS) entry which is preliminary data.</text>
</comment>
<sequence>MSPKVSLLDETPLLSSTGVHETPTSIFRVNSLPLELLTQIFVMWARIDEDGPWTASATCHHWRDIALASGQVWSFITLIIAPTETPESADERRVRMLPESPPSKRRPLTLWIERARLSRLSVYIKVHPTFPRFWVTPYETLSLLKEYILRLRRLALVVESEALVETILEMLFRDTADFKLDCLEISISESYARRLISHFAPPLAVSLSHFWVYAPQADTLVFDKCLPRIRFPGSFCQSSELMLENAPLDTDRLMEHLREFPLLRVLNINGVSFAFGSRNMSPNGFSLHHLTDLTLHAISTKFCTQLFNRLDAPNLTSPTIGNYGAAELYDLCTTRENERWVQLMAPFGMALEAFVLAAPSLSFLSLHRCPIDDRHFLRILQAIPELQELHLEFSLIGTYALRGLAPVESQGVTTNAVLCPRLRRLHICNCDSIEKEYLMELLRSRCNNVASQGKLNISWNESLREFTTEVT</sequence>
<evidence type="ECO:0000313" key="1">
    <source>
        <dbReference type="EMBL" id="KAI0094407.1"/>
    </source>
</evidence>
<gene>
    <name evidence="1" type="ORF">BDY19DRAFT_17755</name>
</gene>
<organism evidence="1 2">
    <name type="scientific">Irpex rosettiformis</name>
    <dbReference type="NCBI Taxonomy" id="378272"/>
    <lineage>
        <taxon>Eukaryota</taxon>
        <taxon>Fungi</taxon>
        <taxon>Dikarya</taxon>
        <taxon>Basidiomycota</taxon>
        <taxon>Agaricomycotina</taxon>
        <taxon>Agaricomycetes</taxon>
        <taxon>Polyporales</taxon>
        <taxon>Irpicaceae</taxon>
        <taxon>Irpex</taxon>
    </lineage>
</organism>
<name>A0ACB8UJ44_9APHY</name>
<dbReference type="Proteomes" id="UP001055072">
    <property type="component" value="Unassembled WGS sequence"/>
</dbReference>
<keyword evidence="2" id="KW-1185">Reference proteome</keyword>
<protein>
    <submittedName>
        <fullName evidence="1">Uncharacterized protein</fullName>
    </submittedName>
</protein>
<evidence type="ECO:0000313" key="2">
    <source>
        <dbReference type="Proteomes" id="UP001055072"/>
    </source>
</evidence>